<feature type="transmembrane region" description="Helical" evidence="1">
    <location>
        <begin position="105"/>
        <end position="125"/>
    </location>
</feature>
<evidence type="ECO:0000256" key="1">
    <source>
        <dbReference type="SAM" id="Phobius"/>
    </source>
</evidence>
<organism evidence="2">
    <name type="scientific">viral metagenome</name>
    <dbReference type="NCBI Taxonomy" id="1070528"/>
    <lineage>
        <taxon>unclassified sequences</taxon>
        <taxon>metagenomes</taxon>
        <taxon>organismal metagenomes</taxon>
    </lineage>
</organism>
<keyword evidence="1" id="KW-1133">Transmembrane helix</keyword>
<dbReference type="AlphaFoldDB" id="A0A6C0D7P6"/>
<feature type="transmembrane region" description="Helical" evidence="1">
    <location>
        <begin position="161"/>
        <end position="180"/>
    </location>
</feature>
<keyword evidence="1" id="KW-0472">Membrane</keyword>
<dbReference type="EMBL" id="MN739548">
    <property type="protein sequence ID" value="QHT12537.1"/>
    <property type="molecule type" value="Genomic_DNA"/>
</dbReference>
<name>A0A6C0D7P6_9ZZZZ</name>
<accession>A0A6C0D7P6</accession>
<proteinExistence type="predicted"/>
<reference evidence="2" key="1">
    <citation type="journal article" date="2020" name="Nature">
        <title>Giant virus diversity and host interactions through global metagenomics.</title>
        <authorList>
            <person name="Schulz F."/>
            <person name="Roux S."/>
            <person name="Paez-Espino D."/>
            <person name="Jungbluth S."/>
            <person name="Walsh D.A."/>
            <person name="Denef V.J."/>
            <person name="McMahon K.D."/>
            <person name="Konstantinidis K.T."/>
            <person name="Eloe-Fadrosh E.A."/>
            <person name="Kyrpides N.C."/>
            <person name="Woyke T."/>
        </authorList>
    </citation>
    <scope>NUCLEOTIDE SEQUENCE</scope>
    <source>
        <strain evidence="2">GVMAG-M-3300023174-130</strain>
    </source>
</reference>
<feature type="transmembrane region" description="Helical" evidence="1">
    <location>
        <begin position="33"/>
        <end position="56"/>
    </location>
</feature>
<protein>
    <submittedName>
        <fullName evidence="2">Uncharacterized protein</fullName>
    </submittedName>
</protein>
<keyword evidence="1" id="KW-0812">Transmembrane</keyword>
<feature type="transmembrane region" description="Helical" evidence="1">
    <location>
        <begin position="62"/>
        <end position="84"/>
    </location>
</feature>
<evidence type="ECO:0000313" key="2">
    <source>
        <dbReference type="EMBL" id="QHT12537.1"/>
    </source>
</evidence>
<sequence length="221" mass="24736">MSEKNLNNILSNSVSKSDQFIDSPLIMMQPMNIIVLLVFYSPVIIAVCVLGMSFIFQNFKGFIYLGFLLGISVFREFLLMILGVKSESNPNKICNMVQYSAYGNSGFSLFVISFTLAYICTPMFVNSDVNYLIFGGLLAYLFIDIGIRYMKKCITTYTDVFLNIFTGLLSGVIIPGLLYAGNSSKHLFFNEISTSKEVCSMPKKQQFKCAVYKNGELIGNT</sequence>
<feature type="transmembrane region" description="Helical" evidence="1">
    <location>
        <begin position="131"/>
        <end position="149"/>
    </location>
</feature>